<dbReference type="GO" id="GO:0003723">
    <property type="term" value="F:RNA binding"/>
    <property type="evidence" value="ECO:0007669"/>
    <property type="project" value="UniProtKB-KW"/>
</dbReference>
<evidence type="ECO:0000256" key="5">
    <source>
        <dbReference type="ARBA" id="ARBA00022679"/>
    </source>
</evidence>
<evidence type="ECO:0000313" key="10">
    <source>
        <dbReference type="EMBL" id="GMH07950.1"/>
    </source>
</evidence>
<dbReference type="GO" id="GO:0008168">
    <property type="term" value="F:methyltransferase activity"/>
    <property type="evidence" value="ECO:0007669"/>
    <property type="project" value="UniProtKB-KW"/>
</dbReference>
<evidence type="ECO:0000256" key="2">
    <source>
        <dbReference type="ARBA" id="ARBA00022490"/>
    </source>
</evidence>
<dbReference type="Gene3D" id="2.30.130.10">
    <property type="entry name" value="PUA domain"/>
    <property type="match status" value="1"/>
</dbReference>
<dbReference type="SUPFAM" id="SSF88697">
    <property type="entry name" value="PUA domain-like"/>
    <property type="match status" value="1"/>
</dbReference>
<organism evidence="10 11">
    <name type="scientific">Nepenthes gracilis</name>
    <name type="common">Slender pitcher plant</name>
    <dbReference type="NCBI Taxonomy" id="150966"/>
    <lineage>
        <taxon>Eukaryota</taxon>
        <taxon>Viridiplantae</taxon>
        <taxon>Streptophyta</taxon>
        <taxon>Embryophyta</taxon>
        <taxon>Tracheophyta</taxon>
        <taxon>Spermatophyta</taxon>
        <taxon>Magnoliopsida</taxon>
        <taxon>eudicotyledons</taxon>
        <taxon>Gunneridae</taxon>
        <taxon>Pentapetalae</taxon>
        <taxon>Caryophyllales</taxon>
        <taxon>Nepenthaceae</taxon>
        <taxon>Nepenthes</taxon>
    </lineage>
</organism>
<comment type="subcellular location">
    <subcellularLocation>
        <location evidence="1">Cytoplasm</location>
    </subcellularLocation>
</comment>
<accession>A0AAD3XKP9</accession>
<evidence type="ECO:0000259" key="9">
    <source>
        <dbReference type="SMART" id="SM00359"/>
    </source>
</evidence>
<keyword evidence="4" id="KW-0489">Methyltransferase</keyword>
<proteinExistence type="inferred from homology"/>
<dbReference type="EMBL" id="BSYO01000007">
    <property type="protein sequence ID" value="GMH07950.1"/>
    <property type="molecule type" value="Genomic_DNA"/>
</dbReference>
<dbReference type="Gene3D" id="3.40.50.150">
    <property type="entry name" value="Vaccinia Virus protein VP39"/>
    <property type="match status" value="1"/>
</dbReference>
<dbReference type="GO" id="GO:0005737">
    <property type="term" value="C:cytoplasm"/>
    <property type="evidence" value="ECO:0007669"/>
    <property type="project" value="UniProtKB-SubCell"/>
</dbReference>
<evidence type="ECO:0000256" key="4">
    <source>
        <dbReference type="ARBA" id="ARBA00022603"/>
    </source>
</evidence>
<evidence type="ECO:0000256" key="6">
    <source>
        <dbReference type="ARBA" id="ARBA00022691"/>
    </source>
</evidence>
<dbReference type="InterPro" id="IPR019614">
    <property type="entry name" value="SAM-dep_methyl-trfase"/>
</dbReference>
<dbReference type="CDD" id="cd11572">
    <property type="entry name" value="RlmI_M_like"/>
    <property type="match status" value="1"/>
</dbReference>
<evidence type="ECO:0000256" key="3">
    <source>
        <dbReference type="ARBA" id="ARBA00022552"/>
    </source>
</evidence>
<evidence type="ECO:0000256" key="1">
    <source>
        <dbReference type="ARBA" id="ARBA00004496"/>
    </source>
</evidence>
<dbReference type="InterPro" id="IPR029063">
    <property type="entry name" value="SAM-dependent_MTases_sf"/>
</dbReference>
<comment type="caution">
    <text evidence="10">The sequence shown here is derived from an EMBL/GenBank/DDBJ whole genome shotgun (WGS) entry which is preliminary data.</text>
</comment>
<comment type="similarity">
    <text evidence="8">Belongs to the methyltransferase superfamily. RlmI family.</text>
</comment>
<keyword evidence="7" id="KW-0694">RNA-binding</keyword>
<protein>
    <recommendedName>
        <fullName evidence="9">PUA domain-containing protein</fullName>
    </recommendedName>
</protein>
<dbReference type="InterPro" id="IPR002478">
    <property type="entry name" value="PUA"/>
</dbReference>
<evidence type="ECO:0000256" key="7">
    <source>
        <dbReference type="ARBA" id="ARBA00022884"/>
    </source>
</evidence>
<name>A0AAD3XKP9_NEPGR</name>
<sequence length="439" mass="47931">MLFPSRLMKSLSLASSSPAVTTLQEIASNCPKGVAKVVLKKGKAQLFRDGNPMVYSGAVDRIIGRPPPKTGDMVLVADGTEKPIGWGLYNSVSMFCVRLMQLEEEALRNPICALNMDKLLEVRIHAAVELRRYLGIPSVNTNAYRLINSEGDRLSGLIVDIFDDVAVVASSAAWVEKYKPEIEACIIKISGINHINWRQSIEMLKEEGLDLSSLKEAPPPPPLSRVKVKENGIYYAISLEGQKTGFYADQRENRQFISTISEGQRVLDICCYSGGFALNAAIGGATHVTGIDSSLPALELANENISLNNLNAERILFLRQDATEFMKDAALRNESWDIVVLDPPKLAPRKTVLRNASGMYRNLNALAMRLTIRGGLLMTCSCSGAMTQSGVFMRILQGAASMAGRKVTVVRQSGAACDHPIDPSYPEGAYLSNILLRVL</sequence>
<dbReference type="Pfam" id="PF17785">
    <property type="entry name" value="PUA_3"/>
    <property type="match status" value="1"/>
</dbReference>
<dbReference type="SUPFAM" id="SSF53335">
    <property type="entry name" value="S-adenosyl-L-methionine-dependent methyltransferases"/>
    <property type="match status" value="1"/>
</dbReference>
<gene>
    <name evidence="10" type="ORF">Nepgr_009790</name>
</gene>
<keyword evidence="3" id="KW-0698">rRNA processing</keyword>
<evidence type="ECO:0000313" key="11">
    <source>
        <dbReference type="Proteomes" id="UP001279734"/>
    </source>
</evidence>
<evidence type="ECO:0000256" key="8">
    <source>
        <dbReference type="ARBA" id="ARBA00038091"/>
    </source>
</evidence>
<feature type="domain" description="PUA" evidence="9">
    <location>
        <begin position="35"/>
        <end position="129"/>
    </location>
</feature>
<dbReference type="PROSITE" id="PS50890">
    <property type="entry name" value="PUA"/>
    <property type="match status" value="1"/>
</dbReference>
<dbReference type="Pfam" id="PF10672">
    <property type="entry name" value="Methyltrans_SAM"/>
    <property type="match status" value="1"/>
</dbReference>
<dbReference type="SMART" id="SM00359">
    <property type="entry name" value="PUA"/>
    <property type="match status" value="1"/>
</dbReference>
<dbReference type="InterPro" id="IPR036974">
    <property type="entry name" value="PUA_sf"/>
</dbReference>
<dbReference type="CDD" id="cd21153">
    <property type="entry name" value="PUA_RlmI"/>
    <property type="match status" value="1"/>
</dbReference>
<dbReference type="Proteomes" id="UP001279734">
    <property type="component" value="Unassembled WGS sequence"/>
</dbReference>
<dbReference type="Gene3D" id="3.30.750.80">
    <property type="entry name" value="RNA methyltransferase domain (HRMD) like"/>
    <property type="match status" value="1"/>
</dbReference>
<dbReference type="CDD" id="cd02440">
    <property type="entry name" value="AdoMet_MTases"/>
    <property type="match status" value="1"/>
</dbReference>
<dbReference type="GO" id="GO:0032259">
    <property type="term" value="P:methylation"/>
    <property type="evidence" value="ECO:0007669"/>
    <property type="project" value="UniProtKB-KW"/>
</dbReference>
<dbReference type="InterPro" id="IPR015947">
    <property type="entry name" value="PUA-like_sf"/>
</dbReference>
<dbReference type="GO" id="GO:0006364">
    <property type="term" value="P:rRNA processing"/>
    <property type="evidence" value="ECO:0007669"/>
    <property type="project" value="UniProtKB-KW"/>
</dbReference>
<dbReference type="InterPro" id="IPR041532">
    <property type="entry name" value="RlmI-like_PUA"/>
</dbReference>
<dbReference type="AlphaFoldDB" id="A0AAD3XKP9"/>
<keyword evidence="5" id="KW-0808">Transferase</keyword>
<reference evidence="10" key="1">
    <citation type="submission" date="2023-05" db="EMBL/GenBank/DDBJ databases">
        <title>Nepenthes gracilis genome sequencing.</title>
        <authorList>
            <person name="Fukushima K."/>
        </authorList>
    </citation>
    <scope>NUCLEOTIDE SEQUENCE</scope>
    <source>
        <strain evidence="10">SING2019-196</strain>
    </source>
</reference>
<keyword evidence="11" id="KW-1185">Reference proteome</keyword>
<keyword evidence="6" id="KW-0949">S-adenosyl-L-methionine</keyword>
<dbReference type="PANTHER" id="PTHR42873:SF1">
    <property type="entry name" value="S-ADENOSYLMETHIONINE-DEPENDENT METHYLTRANSFERASE DOMAIN-CONTAINING PROTEIN"/>
    <property type="match status" value="1"/>
</dbReference>
<keyword evidence="2" id="KW-0963">Cytoplasm</keyword>
<dbReference type="PANTHER" id="PTHR42873">
    <property type="entry name" value="RIBOSOMAL RNA LARGE SUBUNIT METHYLTRANSFERASE"/>
    <property type="match status" value="1"/>
</dbReference>